<comment type="function">
    <text evidence="3 17">General (non sugar-specific) component of the phosphoenolpyruvate-dependent sugar phosphotransferase system (sugar PTS). This major carbohydrate active-transport system catalyzes the phosphorylation of incoming sugar substrates concomitantly with their translocation across the cell membrane. Enzyme I transfers the phosphoryl group from phosphoenolpyruvate (PEP) to the phosphoryl carrier protein (HPr).</text>
</comment>
<evidence type="ECO:0000256" key="5">
    <source>
        <dbReference type="ARBA" id="ARBA00007837"/>
    </source>
</evidence>
<name>A0A0P6X237_9CHLR</name>
<evidence type="ECO:0000256" key="13">
    <source>
        <dbReference type="ARBA" id="ARBA00022723"/>
    </source>
</evidence>
<keyword evidence="14 17" id="KW-0418">Kinase</keyword>
<evidence type="ECO:0000256" key="10">
    <source>
        <dbReference type="ARBA" id="ARBA00022597"/>
    </source>
</evidence>
<dbReference type="PANTHER" id="PTHR46244:SF3">
    <property type="entry name" value="PHOSPHOENOLPYRUVATE-PROTEIN PHOSPHOTRANSFERASE"/>
    <property type="match status" value="1"/>
</dbReference>
<dbReference type="EC" id="2.7.3.9" evidence="6 17"/>
<dbReference type="GO" id="GO:0005737">
    <property type="term" value="C:cytoplasm"/>
    <property type="evidence" value="ECO:0007669"/>
    <property type="project" value="UniProtKB-SubCell"/>
</dbReference>
<evidence type="ECO:0000313" key="24">
    <source>
        <dbReference type="EMBL" id="KPL76580.1"/>
    </source>
</evidence>
<dbReference type="GO" id="GO:0046872">
    <property type="term" value="F:metal ion binding"/>
    <property type="evidence" value="ECO:0007669"/>
    <property type="project" value="UniProtKB-KW"/>
</dbReference>
<dbReference type="EMBL" id="LGCL01000025">
    <property type="protein sequence ID" value="KPL76580.1"/>
    <property type="molecule type" value="Genomic_DNA"/>
</dbReference>
<evidence type="ECO:0000256" key="1">
    <source>
        <dbReference type="ARBA" id="ARBA00000683"/>
    </source>
</evidence>
<dbReference type="InterPro" id="IPR023151">
    <property type="entry name" value="PEP_util_CS"/>
</dbReference>
<dbReference type="PIRSF" id="PIRSF000732">
    <property type="entry name" value="PTS_enzyme_I"/>
    <property type="match status" value="1"/>
</dbReference>
<feature type="domain" description="PEP-utilising enzyme mobile" evidence="21">
    <location>
        <begin position="154"/>
        <end position="225"/>
    </location>
</feature>
<keyword evidence="13 17" id="KW-0479">Metal-binding</keyword>
<keyword evidence="10 17" id="KW-0762">Sugar transport</keyword>
<evidence type="ECO:0000256" key="19">
    <source>
        <dbReference type="PIRSR" id="PIRSR000732-2"/>
    </source>
</evidence>
<dbReference type="GO" id="GO:0016301">
    <property type="term" value="F:kinase activity"/>
    <property type="evidence" value="ECO:0007669"/>
    <property type="project" value="UniProtKB-KW"/>
</dbReference>
<dbReference type="RefSeq" id="WP_075063165.1">
    <property type="nucleotide sequence ID" value="NZ_LGCL01000025.1"/>
</dbReference>
<evidence type="ECO:0000256" key="9">
    <source>
        <dbReference type="ARBA" id="ARBA00022490"/>
    </source>
</evidence>
<gene>
    <name evidence="24" type="ORF">ADN00_11540</name>
</gene>
<feature type="binding site" evidence="20">
    <location>
        <position position="455"/>
    </location>
    <ligand>
        <name>Mg(2+)</name>
        <dbReference type="ChEBI" id="CHEBI:18420"/>
    </ligand>
</feature>
<dbReference type="InterPro" id="IPR008279">
    <property type="entry name" value="PEP-util_enz_mobile_dom"/>
</dbReference>
<evidence type="ECO:0000259" key="21">
    <source>
        <dbReference type="Pfam" id="PF00391"/>
    </source>
</evidence>
<dbReference type="Gene3D" id="1.10.274.10">
    <property type="entry name" value="PtsI, HPr-binding domain"/>
    <property type="match status" value="1"/>
</dbReference>
<dbReference type="STRING" id="1134406.ADN00_11540"/>
<dbReference type="InterPro" id="IPR024692">
    <property type="entry name" value="PTS_EI"/>
</dbReference>
<keyword evidence="12 17" id="KW-0598">Phosphotransferase system</keyword>
<dbReference type="InterPro" id="IPR036618">
    <property type="entry name" value="PtsI_HPr-bd_sf"/>
</dbReference>
<feature type="binding site" evidence="19">
    <location>
        <position position="465"/>
    </location>
    <ligand>
        <name>phosphoenolpyruvate</name>
        <dbReference type="ChEBI" id="CHEBI:58702"/>
    </ligand>
</feature>
<keyword evidence="11 17" id="KW-0808">Transferase</keyword>
<dbReference type="PROSITE" id="PS00370">
    <property type="entry name" value="PEP_ENZYMES_PHOS_SITE"/>
    <property type="match status" value="1"/>
</dbReference>
<dbReference type="InterPro" id="IPR036637">
    <property type="entry name" value="Phosphohistidine_dom_sf"/>
</dbReference>
<organism evidence="24 25">
    <name type="scientific">Ornatilinea apprima</name>
    <dbReference type="NCBI Taxonomy" id="1134406"/>
    <lineage>
        <taxon>Bacteria</taxon>
        <taxon>Bacillati</taxon>
        <taxon>Chloroflexota</taxon>
        <taxon>Anaerolineae</taxon>
        <taxon>Anaerolineales</taxon>
        <taxon>Anaerolineaceae</taxon>
        <taxon>Ornatilinea</taxon>
    </lineage>
</organism>
<dbReference type="PATRIC" id="fig|1134406.4.peg.1009"/>
<evidence type="ECO:0000256" key="6">
    <source>
        <dbReference type="ARBA" id="ARBA00012232"/>
    </source>
</evidence>
<feature type="active site" description="Proton donor" evidence="18">
    <location>
        <position position="502"/>
    </location>
</feature>
<dbReference type="Gene3D" id="3.20.20.60">
    <property type="entry name" value="Phosphoenolpyruvate-binding domains"/>
    <property type="match status" value="1"/>
</dbReference>
<keyword evidence="25" id="KW-1185">Reference proteome</keyword>
<dbReference type="SUPFAM" id="SSF51621">
    <property type="entry name" value="Phosphoenolpyruvate/pyruvate domain"/>
    <property type="match status" value="1"/>
</dbReference>
<dbReference type="Gene3D" id="3.50.30.10">
    <property type="entry name" value="Phosphohistidine domain"/>
    <property type="match status" value="1"/>
</dbReference>
<feature type="binding site" evidence="20">
    <location>
        <position position="431"/>
    </location>
    <ligand>
        <name>Mg(2+)</name>
        <dbReference type="ChEBI" id="CHEBI:18420"/>
    </ligand>
</feature>
<evidence type="ECO:0000256" key="14">
    <source>
        <dbReference type="ARBA" id="ARBA00022777"/>
    </source>
</evidence>
<dbReference type="PANTHER" id="PTHR46244">
    <property type="entry name" value="PHOSPHOENOLPYRUVATE-PROTEIN PHOSPHOTRANSFERASE"/>
    <property type="match status" value="1"/>
</dbReference>
<evidence type="ECO:0000256" key="15">
    <source>
        <dbReference type="ARBA" id="ARBA00022842"/>
    </source>
</evidence>
<evidence type="ECO:0000256" key="3">
    <source>
        <dbReference type="ARBA" id="ARBA00002728"/>
    </source>
</evidence>
<dbReference type="GO" id="GO:0008965">
    <property type="term" value="F:phosphoenolpyruvate-protein phosphotransferase activity"/>
    <property type="evidence" value="ECO:0007669"/>
    <property type="project" value="UniProtKB-EC"/>
</dbReference>
<evidence type="ECO:0000259" key="22">
    <source>
        <dbReference type="Pfam" id="PF02896"/>
    </source>
</evidence>
<evidence type="ECO:0000256" key="16">
    <source>
        <dbReference type="ARBA" id="ARBA00033235"/>
    </source>
</evidence>
<dbReference type="InterPro" id="IPR015813">
    <property type="entry name" value="Pyrv/PenolPyrv_kinase-like_dom"/>
</dbReference>
<dbReference type="InterPro" id="IPR040442">
    <property type="entry name" value="Pyrv_kinase-like_dom_sf"/>
</dbReference>
<dbReference type="InterPro" id="IPR000121">
    <property type="entry name" value="PEP_util_C"/>
</dbReference>
<evidence type="ECO:0000256" key="12">
    <source>
        <dbReference type="ARBA" id="ARBA00022683"/>
    </source>
</evidence>
<feature type="binding site" evidence="19">
    <location>
        <position position="296"/>
    </location>
    <ligand>
        <name>phosphoenolpyruvate</name>
        <dbReference type="ChEBI" id="CHEBI:58702"/>
    </ligand>
</feature>
<dbReference type="PROSITE" id="PS00742">
    <property type="entry name" value="PEP_ENZYMES_2"/>
    <property type="match status" value="1"/>
</dbReference>
<feature type="domain" description="PEP-utilising enzyme C-terminal" evidence="22">
    <location>
        <begin position="256"/>
        <end position="541"/>
    </location>
</feature>
<comment type="caution">
    <text evidence="24">The sequence shown here is derived from an EMBL/GenBank/DDBJ whole genome shotgun (WGS) entry which is preliminary data.</text>
</comment>
<evidence type="ECO:0000256" key="8">
    <source>
        <dbReference type="ARBA" id="ARBA00022448"/>
    </source>
</evidence>
<evidence type="ECO:0000256" key="11">
    <source>
        <dbReference type="ARBA" id="ARBA00022679"/>
    </source>
</evidence>
<comment type="subcellular location">
    <subcellularLocation>
        <location evidence="4 17">Cytoplasm</location>
    </subcellularLocation>
</comment>
<proteinExistence type="inferred from homology"/>
<dbReference type="InterPro" id="IPR018274">
    <property type="entry name" value="PEP_util_AS"/>
</dbReference>
<keyword evidence="9 17" id="KW-0963">Cytoplasm</keyword>
<dbReference type="GO" id="GO:0009401">
    <property type="term" value="P:phosphoenolpyruvate-dependent sugar phosphotransferase system"/>
    <property type="evidence" value="ECO:0007669"/>
    <property type="project" value="UniProtKB-KW"/>
</dbReference>
<dbReference type="Pfam" id="PF05524">
    <property type="entry name" value="PEP-utilisers_N"/>
    <property type="match status" value="1"/>
</dbReference>
<feature type="binding site" evidence="19">
    <location>
        <begin position="454"/>
        <end position="455"/>
    </location>
    <ligand>
        <name>phosphoenolpyruvate</name>
        <dbReference type="ChEBI" id="CHEBI:58702"/>
    </ligand>
</feature>
<keyword evidence="15 17" id="KW-0460">Magnesium</keyword>
<evidence type="ECO:0000256" key="20">
    <source>
        <dbReference type="PIRSR" id="PIRSR000732-3"/>
    </source>
</evidence>
<dbReference type="SUPFAM" id="SSF47831">
    <property type="entry name" value="Enzyme I of the PEP:sugar phosphotransferase system HPr-binding (sub)domain"/>
    <property type="match status" value="1"/>
</dbReference>
<evidence type="ECO:0000256" key="7">
    <source>
        <dbReference type="ARBA" id="ARBA00016544"/>
    </source>
</evidence>
<dbReference type="Proteomes" id="UP000050417">
    <property type="component" value="Unassembled WGS sequence"/>
</dbReference>
<dbReference type="NCBIfam" id="TIGR01417">
    <property type="entry name" value="PTS_I_fam"/>
    <property type="match status" value="1"/>
</dbReference>
<dbReference type="Pfam" id="PF02896">
    <property type="entry name" value="PEP-utilizers_C"/>
    <property type="match status" value="1"/>
</dbReference>
<evidence type="ECO:0000256" key="18">
    <source>
        <dbReference type="PIRSR" id="PIRSR000732-1"/>
    </source>
</evidence>
<feature type="active site" description="Tele-phosphohistidine intermediate" evidence="18">
    <location>
        <position position="189"/>
    </location>
</feature>
<dbReference type="SUPFAM" id="SSF52009">
    <property type="entry name" value="Phosphohistidine domain"/>
    <property type="match status" value="1"/>
</dbReference>
<dbReference type="PRINTS" id="PR01736">
    <property type="entry name" value="PHPHTRNFRASE"/>
</dbReference>
<dbReference type="InterPro" id="IPR050499">
    <property type="entry name" value="PEP-utilizing_PTS_enzyme"/>
</dbReference>
<comment type="similarity">
    <text evidence="5 17">Belongs to the PEP-utilizing enzyme family.</text>
</comment>
<reference evidence="24 25" key="1">
    <citation type="submission" date="2015-07" db="EMBL/GenBank/DDBJ databases">
        <title>Genome sequence of Ornatilinea apprima DSM 23815.</title>
        <authorList>
            <person name="Hemp J."/>
            <person name="Ward L.M."/>
            <person name="Pace L.A."/>
            <person name="Fischer W.W."/>
        </authorList>
    </citation>
    <scope>NUCLEOTIDE SEQUENCE [LARGE SCALE GENOMIC DNA]</scope>
    <source>
        <strain evidence="24 25">P3M-1</strain>
    </source>
</reference>
<dbReference type="InterPro" id="IPR006318">
    <property type="entry name" value="PTS_EI-like"/>
</dbReference>
<dbReference type="Pfam" id="PF00391">
    <property type="entry name" value="PEP-utilizers"/>
    <property type="match status" value="1"/>
</dbReference>
<evidence type="ECO:0000256" key="17">
    <source>
        <dbReference type="PIRNR" id="PIRNR000732"/>
    </source>
</evidence>
<dbReference type="OrthoDB" id="9765468at2"/>
<feature type="domain" description="Phosphotransferase system enzyme I N-terminal" evidence="23">
    <location>
        <begin position="5"/>
        <end position="126"/>
    </location>
</feature>
<protein>
    <recommendedName>
        <fullName evidence="7 17">Phosphoenolpyruvate-protein phosphotransferase</fullName>
        <ecNumber evidence="6 17">2.7.3.9</ecNumber>
    </recommendedName>
    <alternativeName>
        <fullName evidence="16 17">Phosphotransferase system, enzyme I</fullName>
    </alternativeName>
</protein>
<evidence type="ECO:0000313" key="25">
    <source>
        <dbReference type="Proteomes" id="UP000050417"/>
    </source>
</evidence>
<sequence>MRVFTGVGVSRGIAIGPVFQFKKARLEFKSYAPENPAEEWERFQKSVAVAREKIHAVYVNARSEIGADEAAIFEAHLSILDDPELHDAVKEKIYRVPLNAEAALFAASEAFCAELEAIEDEYFRARALDVRDVASSVMRVLLGITESGYENLTAPSIIIGRDITPSDCITLDHHMVLGFCTLEGGPTSHTTILARSLGVPALVGPSDEVLSLPDGATIALDGYKGELVTEMNAVEYARYESLRDLKKQHLGKALDQAHLPAVTKDGHQVIVAANVEGVSAAPEALKNGAEAVGLFRTEFNFLQQTKMPDEETQYKSYRDTLDAFDGRPVILRSLDIGGDKQLPYLDLPYELNPFLGVRGIRLCLKNRPLFKTQLRAVLRAGYQHNLHLMFPMVAKKSEIRAAKEVLEECRQELIAEGKPVAENMPVGIMIEIPAAALLADQLADEVDFFSIGTNDLSQYTLAVDRTNPNLSDLANAFDPAVLRLIASVINAGHKKGKMVGVCGELAGEPLAIPILLGLGLDEFSMNAPAIPIAKQIIREMNLADTKEIAQAVLEMETPSDVRAYVAQKYPFLNEL</sequence>
<feature type="binding site" evidence="19">
    <location>
        <position position="332"/>
    </location>
    <ligand>
        <name>phosphoenolpyruvate</name>
        <dbReference type="ChEBI" id="CHEBI:58702"/>
    </ligand>
</feature>
<evidence type="ECO:0000256" key="2">
    <source>
        <dbReference type="ARBA" id="ARBA00001946"/>
    </source>
</evidence>
<evidence type="ECO:0000256" key="4">
    <source>
        <dbReference type="ARBA" id="ARBA00004496"/>
    </source>
</evidence>
<dbReference type="AlphaFoldDB" id="A0A0P6X237"/>
<accession>A0A0P6X237</accession>
<keyword evidence="8 17" id="KW-0813">Transport</keyword>
<comment type="cofactor">
    <cofactor evidence="2 17 20">
        <name>Mg(2+)</name>
        <dbReference type="ChEBI" id="CHEBI:18420"/>
    </cofactor>
</comment>
<dbReference type="InterPro" id="IPR008731">
    <property type="entry name" value="PTS_EIN"/>
</dbReference>
<evidence type="ECO:0000259" key="23">
    <source>
        <dbReference type="Pfam" id="PF05524"/>
    </source>
</evidence>
<comment type="catalytic activity">
    <reaction evidence="1 17">
        <text>L-histidyl-[protein] + phosphoenolpyruvate = N(pros)-phospho-L-histidyl-[protein] + pyruvate</text>
        <dbReference type="Rhea" id="RHEA:23880"/>
        <dbReference type="Rhea" id="RHEA-COMP:9745"/>
        <dbReference type="Rhea" id="RHEA-COMP:9746"/>
        <dbReference type="ChEBI" id="CHEBI:15361"/>
        <dbReference type="ChEBI" id="CHEBI:29979"/>
        <dbReference type="ChEBI" id="CHEBI:58702"/>
        <dbReference type="ChEBI" id="CHEBI:64837"/>
        <dbReference type="EC" id="2.7.3.9"/>
    </reaction>
</comment>